<sequence>VYIFTTFLSSGSRGLSLFLGVLTIGLASLILTTGSTLDGLTEWVLRVFGIS</sequence>
<feature type="non-terminal residue" evidence="2">
    <location>
        <position position="51"/>
    </location>
</feature>
<dbReference type="EMBL" id="UINC01010669">
    <property type="protein sequence ID" value="SVA47372.1"/>
    <property type="molecule type" value="Genomic_DNA"/>
</dbReference>
<name>A0A381W4J2_9ZZZZ</name>
<feature type="non-terminal residue" evidence="2">
    <location>
        <position position="1"/>
    </location>
</feature>
<reference evidence="2" key="1">
    <citation type="submission" date="2018-05" db="EMBL/GenBank/DDBJ databases">
        <authorList>
            <person name="Lanie J.A."/>
            <person name="Ng W.-L."/>
            <person name="Kazmierczak K.M."/>
            <person name="Andrzejewski T.M."/>
            <person name="Davidsen T.M."/>
            <person name="Wayne K.J."/>
            <person name="Tettelin H."/>
            <person name="Glass J.I."/>
            <person name="Rusch D."/>
            <person name="Podicherti R."/>
            <person name="Tsui H.-C.T."/>
            <person name="Winkler M.E."/>
        </authorList>
    </citation>
    <scope>NUCLEOTIDE SEQUENCE</scope>
</reference>
<evidence type="ECO:0000313" key="2">
    <source>
        <dbReference type="EMBL" id="SVA47372.1"/>
    </source>
</evidence>
<keyword evidence="1" id="KW-1133">Transmembrane helix</keyword>
<feature type="transmembrane region" description="Helical" evidence="1">
    <location>
        <begin position="15"/>
        <end position="37"/>
    </location>
</feature>
<protein>
    <submittedName>
        <fullName evidence="2">Uncharacterized protein</fullName>
    </submittedName>
</protein>
<keyword evidence="1" id="KW-0472">Membrane</keyword>
<accession>A0A381W4J2</accession>
<organism evidence="2">
    <name type="scientific">marine metagenome</name>
    <dbReference type="NCBI Taxonomy" id="408172"/>
    <lineage>
        <taxon>unclassified sequences</taxon>
        <taxon>metagenomes</taxon>
        <taxon>ecological metagenomes</taxon>
    </lineage>
</organism>
<keyword evidence="1" id="KW-0812">Transmembrane</keyword>
<proteinExistence type="predicted"/>
<evidence type="ECO:0000256" key="1">
    <source>
        <dbReference type="SAM" id="Phobius"/>
    </source>
</evidence>
<gene>
    <name evidence="2" type="ORF">METZ01_LOCUS100226</name>
</gene>
<dbReference type="AlphaFoldDB" id="A0A381W4J2"/>